<dbReference type="Gene3D" id="1.10.10.10">
    <property type="entry name" value="Winged helix-like DNA-binding domain superfamily/Winged helix DNA-binding domain"/>
    <property type="match status" value="1"/>
</dbReference>
<evidence type="ECO:0000313" key="6">
    <source>
        <dbReference type="EMBL" id="HIW01233.1"/>
    </source>
</evidence>
<evidence type="ECO:0000256" key="2">
    <source>
        <dbReference type="ARBA" id="ARBA00022679"/>
    </source>
</evidence>
<dbReference type="SUPFAM" id="SSF46785">
    <property type="entry name" value="Winged helix' DNA-binding domain"/>
    <property type="match status" value="1"/>
</dbReference>
<evidence type="ECO:0000256" key="3">
    <source>
        <dbReference type="ARBA" id="ARBA00022691"/>
    </source>
</evidence>
<organism evidence="6 7">
    <name type="scientific">Candidatus Desulfovibrio intestinipullorum</name>
    <dbReference type="NCBI Taxonomy" id="2838536"/>
    <lineage>
        <taxon>Bacteria</taxon>
        <taxon>Pseudomonadati</taxon>
        <taxon>Thermodesulfobacteriota</taxon>
        <taxon>Desulfovibrionia</taxon>
        <taxon>Desulfovibrionales</taxon>
        <taxon>Desulfovibrionaceae</taxon>
        <taxon>Desulfovibrio</taxon>
    </lineage>
</organism>
<dbReference type="InterPro" id="IPR029063">
    <property type="entry name" value="SAM-dependent_MTases_sf"/>
</dbReference>
<dbReference type="SUPFAM" id="SSF53335">
    <property type="entry name" value="S-adenosyl-L-methionine-dependent methyltransferases"/>
    <property type="match status" value="1"/>
</dbReference>
<dbReference type="EMBL" id="DXHV01000075">
    <property type="protein sequence ID" value="HIW01233.1"/>
    <property type="molecule type" value="Genomic_DNA"/>
</dbReference>
<protein>
    <submittedName>
        <fullName evidence="6">Methyltransferase domain-containing protein</fullName>
    </submittedName>
</protein>
<evidence type="ECO:0000259" key="5">
    <source>
        <dbReference type="Pfam" id="PF08100"/>
    </source>
</evidence>
<evidence type="ECO:0000259" key="4">
    <source>
        <dbReference type="Pfam" id="PF00891"/>
    </source>
</evidence>
<keyword evidence="2" id="KW-0808">Transferase</keyword>
<proteinExistence type="predicted"/>
<keyword evidence="3" id="KW-0949">S-adenosyl-L-methionine</keyword>
<dbReference type="GO" id="GO:0032259">
    <property type="term" value="P:methylation"/>
    <property type="evidence" value="ECO:0007669"/>
    <property type="project" value="UniProtKB-KW"/>
</dbReference>
<reference evidence="6" key="1">
    <citation type="journal article" date="2021" name="PeerJ">
        <title>Extensive microbial diversity within the chicken gut microbiome revealed by metagenomics and culture.</title>
        <authorList>
            <person name="Gilroy R."/>
            <person name="Ravi A."/>
            <person name="Getino M."/>
            <person name="Pursley I."/>
            <person name="Horton D.L."/>
            <person name="Alikhan N.F."/>
            <person name="Baker D."/>
            <person name="Gharbi K."/>
            <person name="Hall N."/>
            <person name="Watson M."/>
            <person name="Adriaenssens E.M."/>
            <person name="Foster-Nyarko E."/>
            <person name="Jarju S."/>
            <person name="Secka A."/>
            <person name="Antonio M."/>
            <person name="Oren A."/>
            <person name="Chaudhuri R.R."/>
            <person name="La Ragione R."/>
            <person name="Hildebrand F."/>
            <person name="Pallen M.J."/>
        </authorList>
    </citation>
    <scope>NUCLEOTIDE SEQUENCE</scope>
    <source>
        <strain evidence="6">ChiHecec2B26-446</strain>
    </source>
</reference>
<dbReference type="InterPro" id="IPR036390">
    <property type="entry name" value="WH_DNA-bd_sf"/>
</dbReference>
<dbReference type="Gene3D" id="3.40.50.150">
    <property type="entry name" value="Vaccinia Virus protein VP39"/>
    <property type="match status" value="1"/>
</dbReference>
<evidence type="ECO:0000313" key="7">
    <source>
        <dbReference type="Proteomes" id="UP000886752"/>
    </source>
</evidence>
<name>A0A9D1TQ11_9BACT</name>
<evidence type="ECO:0000256" key="1">
    <source>
        <dbReference type="ARBA" id="ARBA00022603"/>
    </source>
</evidence>
<dbReference type="Pfam" id="PF08100">
    <property type="entry name" value="Dimerisation"/>
    <property type="match status" value="1"/>
</dbReference>
<sequence>MSESAFARLEQDMEAFKKTSVLAALAELDVATRLLQGGNAMTASELAKACACDERGMEALLDALGGLKYLAKENGKYSVPEDLQDALDSRSPTTCIPIMRHYACLQRSWSHLAWSVREGTPRPHEPSILGAEEDRVSFIMGMNSVATRLVKGVVDSLLACGVFPLPAGSVILDIGGASGTYTEAFLKALPDTRAVLFDLPDAVVQAHKRFDPSPLAGRVQLVAGDFTRDDLPAGCDFAWISAIIHQMSRAESRSLYKKALAALNPGGLVAIRDFVVDETRTSPVAGTFFGVNMLVNTETGRVYSLSEISEDLAAAGFAEARLAVDVPTMCAIVTARKPA</sequence>
<dbReference type="GO" id="GO:0008171">
    <property type="term" value="F:O-methyltransferase activity"/>
    <property type="evidence" value="ECO:0007669"/>
    <property type="project" value="InterPro"/>
</dbReference>
<dbReference type="InterPro" id="IPR001077">
    <property type="entry name" value="COMT_C"/>
</dbReference>
<feature type="domain" description="O-methyltransferase dimerisation" evidence="5">
    <location>
        <begin position="13"/>
        <end position="75"/>
    </location>
</feature>
<dbReference type="InterPro" id="IPR036388">
    <property type="entry name" value="WH-like_DNA-bd_sf"/>
</dbReference>
<keyword evidence="1 6" id="KW-0489">Methyltransferase</keyword>
<dbReference type="Pfam" id="PF00891">
    <property type="entry name" value="Methyltransf_2"/>
    <property type="match status" value="1"/>
</dbReference>
<dbReference type="PANTHER" id="PTHR43712:SF2">
    <property type="entry name" value="O-METHYLTRANSFERASE CICE"/>
    <property type="match status" value="1"/>
</dbReference>
<gene>
    <name evidence="6" type="ORF">H9894_08615</name>
</gene>
<dbReference type="InterPro" id="IPR012967">
    <property type="entry name" value="COMT_dimerisation"/>
</dbReference>
<dbReference type="AlphaFoldDB" id="A0A9D1TQ11"/>
<feature type="domain" description="O-methyltransferase C-terminal" evidence="4">
    <location>
        <begin position="133"/>
        <end position="317"/>
    </location>
</feature>
<dbReference type="InterPro" id="IPR016461">
    <property type="entry name" value="COMT-like"/>
</dbReference>
<reference evidence="6" key="2">
    <citation type="submission" date="2021-04" db="EMBL/GenBank/DDBJ databases">
        <authorList>
            <person name="Gilroy R."/>
        </authorList>
    </citation>
    <scope>NUCLEOTIDE SEQUENCE</scope>
    <source>
        <strain evidence="6">ChiHecec2B26-446</strain>
    </source>
</reference>
<dbReference type="PROSITE" id="PS51683">
    <property type="entry name" value="SAM_OMT_II"/>
    <property type="match status" value="1"/>
</dbReference>
<dbReference type="PANTHER" id="PTHR43712">
    <property type="entry name" value="PUTATIVE (AFU_ORTHOLOGUE AFUA_4G14580)-RELATED"/>
    <property type="match status" value="1"/>
</dbReference>
<accession>A0A9D1TQ11</accession>
<dbReference type="CDD" id="cd02440">
    <property type="entry name" value="AdoMet_MTases"/>
    <property type="match status" value="1"/>
</dbReference>
<dbReference type="GO" id="GO:0046983">
    <property type="term" value="F:protein dimerization activity"/>
    <property type="evidence" value="ECO:0007669"/>
    <property type="project" value="InterPro"/>
</dbReference>
<comment type="caution">
    <text evidence="6">The sequence shown here is derived from an EMBL/GenBank/DDBJ whole genome shotgun (WGS) entry which is preliminary data.</text>
</comment>
<dbReference type="Proteomes" id="UP000886752">
    <property type="component" value="Unassembled WGS sequence"/>
</dbReference>